<dbReference type="InterPro" id="IPR019186">
    <property type="entry name" value="Nucleolar_protein_12"/>
</dbReference>
<proteinExistence type="inferred from homology"/>
<evidence type="ECO:0000256" key="3">
    <source>
        <dbReference type="ARBA" id="ARBA00015520"/>
    </source>
</evidence>
<dbReference type="Pfam" id="PF09805">
    <property type="entry name" value="Nop25"/>
    <property type="match status" value="1"/>
</dbReference>
<keyword evidence="4" id="KW-0175">Coiled coil</keyword>
<evidence type="ECO:0000256" key="5">
    <source>
        <dbReference type="ARBA" id="ARBA00023242"/>
    </source>
</evidence>
<protein>
    <recommendedName>
        <fullName evidence="3">Nucleolar protein 12</fullName>
    </recommendedName>
</protein>
<dbReference type="PANTHER" id="PTHR14577:SF0">
    <property type="entry name" value="NUCLEOLAR PROTEIN 12"/>
    <property type="match status" value="1"/>
</dbReference>
<evidence type="ECO:0000256" key="6">
    <source>
        <dbReference type="SAM" id="MobiDB-lite"/>
    </source>
</evidence>
<keyword evidence="5" id="KW-0539">Nucleus</keyword>
<feature type="compositionally biased region" description="Basic residues" evidence="6">
    <location>
        <begin position="171"/>
        <end position="213"/>
    </location>
</feature>
<feature type="region of interest" description="Disordered" evidence="6">
    <location>
        <begin position="168"/>
        <end position="213"/>
    </location>
</feature>
<comment type="similarity">
    <text evidence="2">Belongs to the RRP17 family.</text>
</comment>
<sequence length="213" mass="25460">MLGANKKGKKQNKRKNITLVFDEDKRRKFLGGFHKRKLQRKKKAQEELQKQLKEEKKRIKQDARERFKKLLSHRDVPELEKLLSEQEFETEGHKVSILEMDLDSLYEKDKCIGINKVITNEEESEKEENTENDKECIAKTKIKGMENEAIESVKDLKRAIKQTALKEVKKSKAFQQKHRLERNKNKKQSIKIKKTQQKILKKRERKSKRKIKH</sequence>
<evidence type="ECO:0000313" key="7">
    <source>
        <dbReference type="EMBL" id="KAK2579556.1"/>
    </source>
</evidence>
<gene>
    <name evidence="7" type="ORF">KPH14_010855</name>
</gene>
<reference evidence="7" key="1">
    <citation type="submission" date="2021-08" db="EMBL/GenBank/DDBJ databases">
        <authorList>
            <person name="Misof B."/>
            <person name="Oliver O."/>
            <person name="Podsiadlowski L."/>
            <person name="Donath A."/>
            <person name="Peters R."/>
            <person name="Mayer C."/>
            <person name="Rust J."/>
            <person name="Gunkel S."/>
            <person name="Lesny P."/>
            <person name="Martin S."/>
            <person name="Oeyen J.P."/>
            <person name="Petersen M."/>
            <person name="Panagiotis P."/>
            <person name="Wilbrandt J."/>
            <person name="Tanja T."/>
        </authorList>
    </citation>
    <scope>NUCLEOTIDE SEQUENCE</scope>
    <source>
        <strain evidence="7">GBR_01_08_01A</strain>
        <tissue evidence="7">Thorax + abdomen</tissue>
    </source>
</reference>
<feature type="region of interest" description="Disordered" evidence="6">
    <location>
        <begin position="36"/>
        <end position="60"/>
    </location>
</feature>
<dbReference type="EMBL" id="JAIFRP010000084">
    <property type="protein sequence ID" value="KAK2579556.1"/>
    <property type="molecule type" value="Genomic_DNA"/>
</dbReference>
<comment type="subcellular location">
    <subcellularLocation>
        <location evidence="1">Nucleus</location>
        <location evidence="1">Nucleolus</location>
    </subcellularLocation>
</comment>
<evidence type="ECO:0000256" key="1">
    <source>
        <dbReference type="ARBA" id="ARBA00004604"/>
    </source>
</evidence>
<evidence type="ECO:0000256" key="4">
    <source>
        <dbReference type="ARBA" id="ARBA00023054"/>
    </source>
</evidence>
<organism evidence="7 8">
    <name type="scientific">Odynerus spinipes</name>
    <dbReference type="NCBI Taxonomy" id="1348599"/>
    <lineage>
        <taxon>Eukaryota</taxon>
        <taxon>Metazoa</taxon>
        <taxon>Ecdysozoa</taxon>
        <taxon>Arthropoda</taxon>
        <taxon>Hexapoda</taxon>
        <taxon>Insecta</taxon>
        <taxon>Pterygota</taxon>
        <taxon>Neoptera</taxon>
        <taxon>Endopterygota</taxon>
        <taxon>Hymenoptera</taxon>
        <taxon>Apocrita</taxon>
        <taxon>Aculeata</taxon>
        <taxon>Vespoidea</taxon>
        <taxon>Vespidae</taxon>
        <taxon>Eumeninae</taxon>
        <taxon>Odynerus</taxon>
    </lineage>
</organism>
<comment type="caution">
    <text evidence="7">The sequence shown here is derived from an EMBL/GenBank/DDBJ whole genome shotgun (WGS) entry which is preliminary data.</text>
</comment>
<dbReference type="AlphaFoldDB" id="A0AAD9VLU9"/>
<dbReference type="PANTHER" id="PTHR14577">
    <property type="entry name" value="NUCLEOLAR PROTEIN 12"/>
    <property type="match status" value="1"/>
</dbReference>
<feature type="compositionally biased region" description="Basic and acidic residues" evidence="6">
    <location>
        <begin position="44"/>
        <end position="60"/>
    </location>
</feature>
<dbReference type="GO" id="GO:0019843">
    <property type="term" value="F:rRNA binding"/>
    <property type="evidence" value="ECO:0007669"/>
    <property type="project" value="TreeGrafter"/>
</dbReference>
<dbReference type="GO" id="GO:0005730">
    <property type="term" value="C:nucleolus"/>
    <property type="evidence" value="ECO:0007669"/>
    <property type="project" value="UniProtKB-SubCell"/>
</dbReference>
<dbReference type="Proteomes" id="UP001258017">
    <property type="component" value="Unassembled WGS sequence"/>
</dbReference>
<name>A0AAD9VLU9_9HYME</name>
<evidence type="ECO:0000256" key="2">
    <source>
        <dbReference type="ARBA" id="ARBA00007175"/>
    </source>
</evidence>
<reference evidence="7" key="2">
    <citation type="journal article" date="2023" name="Commun. Biol.">
        <title>Intrasexual cuticular hydrocarbon dimorphism in a wasp sheds light on hydrocarbon biosynthesis genes in Hymenoptera.</title>
        <authorList>
            <person name="Moris V.C."/>
            <person name="Podsiadlowski L."/>
            <person name="Martin S."/>
            <person name="Oeyen J.P."/>
            <person name="Donath A."/>
            <person name="Petersen M."/>
            <person name="Wilbrandt J."/>
            <person name="Misof B."/>
            <person name="Liedtke D."/>
            <person name="Thamm M."/>
            <person name="Scheiner R."/>
            <person name="Schmitt T."/>
            <person name="Niehuis O."/>
        </authorList>
    </citation>
    <scope>NUCLEOTIDE SEQUENCE</scope>
    <source>
        <strain evidence="7">GBR_01_08_01A</strain>
    </source>
</reference>
<evidence type="ECO:0000313" key="8">
    <source>
        <dbReference type="Proteomes" id="UP001258017"/>
    </source>
</evidence>
<accession>A0AAD9VLU9</accession>
<keyword evidence="8" id="KW-1185">Reference proteome</keyword>